<feature type="transmembrane region" description="Helical" evidence="17">
    <location>
        <begin position="339"/>
        <end position="357"/>
    </location>
</feature>
<comment type="function">
    <text evidence="1">Core subunit of the mitochondrial membrane respiratory chain NADH dehydrogenase (Complex I) that is believed to belong to the minimal assembly required for catalysis. Complex I functions in the transfer of electrons from NADH to the respiratory chain. The immediate electron acceptor for the enzyme is believed to be ubiquinone.</text>
</comment>
<dbReference type="RefSeq" id="YP_009352132.1">
    <property type="nucleotide sequence ID" value="NC_034232.1"/>
</dbReference>
<evidence type="ECO:0000259" key="19">
    <source>
        <dbReference type="Pfam" id="PF01059"/>
    </source>
</evidence>
<dbReference type="GO" id="GO:0003954">
    <property type="term" value="F:NADH dehydrogenase activity"/>
    <property type="evidence" value="ECO:0007669"/>
    <property type="project" value="TreeGrafter"/>
</dbReference>
<dbReference type="GeneID" id="31412849"/>
<evidence type="ECO:0000259" key="18">
    <source>
        <dbReference type="Pfam" id="PF00361"/>
    </source>
</evidence>
<evidence type="ECO:0000256" key="16">
    <source>
        <dbReference type="ARBA" id="ARBA00049551"/>
    </source>
</evidence>
<feature type="transmembrane region" description="Helical" evidence="17">
    <location>
        <begin position="182"/>
        <end position="204"/>
    </location>
</feature>
<geneLocation type="mitochondrion" evidence="20"/>
<evidence type="ECO:0000256" key="17">
    <source>
        <dbReference type="RuleBase" id="RU003297"/>
    </source>
</evidence>
<feature type="transmembrane region" description="Helical" evidence="17">
    <location>
        <begin position="273"/>
        <end position="295"/>
    </location>
</feature>
<comment type="function">
    <text evidence="17">Core subunit of the mitochondrial membrane respiratory chain NADH dehydrogenase (Complex I) which catalyzes electron transfer from NADH through the respiratory chain, using ubiquinone as an electron acceptor. Essential for the catalytic activity and assembly of complex I.</text>
</comment>
<evidence type="ECO:0000256" key="13">
    <source>
        <dbReference type="ARBA" id="ARBA00023075"/>
    </source>
</evidence>
<keyword evidence="13 17" id="KW-0830">Ubiquinone</keyword>
<dbReference type="InterPro" id="IPR003918">
    <property type="entry name" value="NADH_UbQ_OxRdtase"/>
</dbReference>
<feature type="transmembrane region" description="Helical" evidence="17">
    <location>
        <begin position="422"/>
        <end position="444"/>
    </location>
</feature>
<keyword evidence="7 17" id="KW-0679">Respiratory chain</keyword>
<proteinExistence type="inferred from homology"/>
<dbReference type="PRINTS" id="PR01437">
    <property type="entry name" value="NUOXDRDTASE4"/>
</dbReference>
<feature type="transmembrane region" description="Helical" evidence="17">
    <location>
        <begin position="247"/>
        <end position="266"/>
    </location>
</feature>
<sequence length="446" mass="52249">MMKLLFMMFFMIPLCFKKNMFWLVQMLLMFMMLMFMNSTISIMNFCSLSYMLGYDMISYGLILLSIWISSLMVMASEALYKNNFYSSLFLCNIIFLMLMLYLTFSVMNLFLFYLFFESSLIPTLMLIIGWGYQPERIQAGMYLLFYTLFASLPLLLGIFYVYKNMNYMMIYFLKFYDYNLMILYLSLIIAFLVKMPMYFVHLWLPKAHVEASISGSMILAAIMLKLGGYGLLRIMIILQKINLKMSYIWVVISLIGGFYISLKCFCQIDMKSLIAYSSVAHMSIVIGGIMTMNYWGYMGSYILMIGHGLCSSGMFCLSNMNYERLNSRSLFINKGMMNFMPSMSLWWFLMMSSNMAAPPSLNLMGEISLINSLVSWSWLSMIMLMCISFFSAGYSLYLYSYTQHGKYNMSVYSFYTGTSREYLVLLLHWLPLNILILKIDYSMIWF</sequence>
<feature type="transmembrane region" description="Helical" evidence="17">
    <location>
        <begin position="377"/>
        <end position="401"/>
    </location>
</feature>
<dbReference type="Pfam" id="PF01059">
    <property type="entry name" value="Oxidored_q5_N"/>
    <property type="match status" value="1"/>
</dbReference>
<dbReference type="GO" id="GO:0031966">
    <property type="term" value="C:mitochondrial membrane"/>
    <property type="evidence" value="ECO:0007669"/>
    <property type="project" value="UniProtKB-SubCell"/>
</dbReference>
<evidence type="ECO:0000256" key="11">
    <source>
        <dbReference type="ARBA" id="ARBA00022989"/>
    </source>
</evidence>
<dbReference type="InterPro" id="IPR001750">
    <property type="entry name" value="ND/Mrp_TM"/>
</dbReference>
<feature type="transmembrane region" description="Helical" evidence="17">
    <location>
        <begin position="143"/>
        <end position="162"/>
    </location>
</feature>
<dbReference type="GO" id="GO:0048039">
    <property type="term" value="F:ubiquinone binding"/>
    <property type="evidence" value="ECO:0007669"/>
    <property type="project" value="TreeGrafter"/>
</dbReference>
<dbReference type="EMBL" id="KY569552">
    <property type="protein sequence ID" value="AQX44294.1"/>
    <property type="molecule type" value="Genomic_DNA"/>
</dbReference>
<evidence type="ECO:0000256" key="1">
    <source>
        <dbReference type="ARBA" id="ARBA00003257"/>
    </source>
</evidence>
<dbReference type="GO" id="GO:0042773">
    <property type="term" value="P:ATP synthesis coupled electron transport"/>
    <property type="evidence" value="ECO:0007669"/>
    <property type="project" value="InterPro"/>
</dbReference>
<dbReference type="GO" id="GO:0008137">
    <property type="term" value="F:NADH dehydrogenase (ubiquinone) activity"/>
    <property type="evidence" value="ECO:0007669"/>
    <property type="project" value="UniProtKB-UniRule"/>
</dbReference>
<dbReference type="AlphaFoldDB" id="A0A1S6YG82"/>
<keyword evidence="6 17" id="KW-0813">Transport</keyword>
<accession>A0A1S6YG82</accession>
<feature type="transmembrane region" description="Helical" evidence="17">
    <location>
        <begin position="301"/>
        <end position="318"/>
    </location>
</feature>
<comment type="similarity">
    <text evidence="3 17">Belongs to the complex I subunit 4 family.</text>
</comment>
<evidence type="ECO:0000313" key="20">
    <source>
        <dbReference type="EMBL" id="AQX44294.1"/>
    </source>
</evidence>
<dbReference type="PANTHER" id="PTHR43507:SF20">
    <property type="entry name" value="NADH-UBIQUINONE OXIDOREDUCTASE CHAIN 4"/>
    <property type="match status" value="1"/>
</dbReference>
<keyword evidence="11 17" id="KW-1133">Transmembrane helix</keyword>
<feature type="domain" description="NADH:quinone oxidoreductase/Mrp antiporter transmembrane" evidence="18">
    <location>
        <begin position="107"/>
        <end position="390"/>
    </location>
</feature>
<keyword evidence="8 17" id="KW-0812">Transmembrane</keyword>
<dbReference type="Pfam" id="PF00361">
    <property type="entry name" value="Proton_antipo_M"/>
    <property type="match status" value="1"/>
</dbReference>
<comment type="catalytic activity">
    <reaction evidence="16 17">
        <text>a ubiquinone + NADH + 5 H(+)(in) = a ubiquinol + NAD(+) + 4 H(+)(out)</text>
        <dbReference type="Rhea" id="RHEA:29091"/>
        <dbReference type="Rhea" id="RHEA-COMP:9565"/>
        <dbReference type="Rhea" id="RHEA-COMP:9566"/>
        <dbReference type="ChEBI" id="CHEBI:15378"/>
        <dbReference type="ChEBI" id="CHEBI:16389"/>
        <dbReference type="ChEBI" id="CHEBI:17976"/>
        <dbReference type="ChEBI" id="CHEBI:57540"/>
        <dbReference type="ChEBI" id="CHEBI:57945"/>
        <dbReference type="EC" id="7.1.1.2"/>
    </reaction>
</comment>
<evidence type="ECO:0000256" key="14">
    <source>
        <dbReference type="ARBA" id="ARBA00023128"/>
    </source>
</evidence>
<feature type="transmembrane region" description="Helical" evidence="17">
    <location>
        <begin position="87"/>
        <end position="104"/>
    </location>
</feature>
<dbReference type="GO" id="GO:0015990">
    <property type="term" value="P:electron transport coupled proton transport"/>
    <property type="evidence" value="ECO:0007669"/>
    <property type="project" value="TreeGrafter"/>
</dbReference>
<evidence type="ECO:0000256" key="7">
    <source>
        <dbReference type="ARBA" id="ARBA00022660"/>
    </source>
</evidence>
<evidence type="ECO:0000256" key="5">
    <source>
        <dbReference type="ARBA" id="ARBA00021006"/>
    </source>
</evidence>
<dbReference type="InterPro" id="IPR000260">
    <property type="entry name" value="NADH4_N"/>
</dbReference>
<evidence type="ECO:0000256" key="9">
    <source>
        <dbReference type="ARBA" id="ARBA00022967"/>
    </source>
</evidence>
<protein>
    <recommendedName>
        <fullName evidence="5 17">NADH-ubiquinone oxidoreductase chain 4</fullName>
        <ecNumber evidence="4 17">7.1.1.2</ecNumber>
    </recommendedName>
</protein>
<evidence type="ECO:0000256" key="3">
    <source>
        <dbReference type="ARBA" id="ARBA00009025"/>
    </source>
</evidence>
<gene>
    <name evidence="20" type="primary">ND4</name>
</gene>
<evidence type="ECO:0000256" key="8">
    <source>
        <dbReference type="ARBA" id="ARBA00022692"/>
    </source>
</evidence>
<organism evidence="20">
    <name type="scientific">Limenitis doerriesi</name>
    <dbReference type="NCBI Taxonomy" id="351430"/>
    <lineage>
        <taxon>Eukaryota</taxon>
        <taxon>Metazoa</taxon>
        <taxon>Ecdysozoa</taxon>
        <taxon>Arthropoda</taxon>
        <taxon>Hexapoda</taxon>
        <taxon>Insecta</taxon>
        <taxon>Pterygota</taxon>
        <taxon>Neoptera</taxon>
        <taxon>Endopterygota</taxon>
        <taxon>Lepidoptera</taxon>
        <taxon>Glossata</taxon>
        <taxon>Ditrysia</taxon>
        <taxon>Papilionoidea</taxon>
        <taxon>Nymphalidae</taxon>
        <taxon>Limenitidinae</taxon>
        <taxon>Limenitidini</taxon>
        <taxon>Limenitis</taxon>
    </lineage>
</organism>
<keyword evidence="14 17" id="KW-0496">Mitochondrion</keyword>
<comment type="subcellular location">
    <subcellularLocation>
        <location evidence="2 17">Mitochondrion membrane</location>
        <topology evidence="2 17">Multi-pass membrane protein</topology>
    </subcellularLocation>
</comment>
<evidence type="ECO:0000256" key="15">
    <source>
        <dbReference type="ARBA" id="ARBA00023136"/>
    </source>
</evidence>
<feature type="transmembrane region" description="Helical" evidence="17">
    <location>
        <begin position="110"/>
        <end position="131"/>
    </location>
</feature>
<reference evidence="20" key="1">
    <citation type="submission" date="2017-02" db="EMBL/GenBank/DDBJ databases">
        <title>Sequencing and analysis of the complete mitochondrial genome of Limenitis doerriesi (Lepidoptera: Nymphalidae).</title>
        <authorList>
            <person name="Wang J."/>
            <person name="Cao T."/>
        </authorList>
    </citation>
    <scope>NUCLEOTIDE SEQUENCE</scope>
</reference>
<name>A0A1S6YG82_9NEOP</name>
<keyword evidence="15 17" id="KW-0472">Membrane</keyword>
<evidence type="ECO:0000256" key="2">
    <source>
        <dbReference type="ARBA" id="ARBA00004225"/>
    </source>
</evidence>
<keyword evidence="9" id="KW-1278">Translocase</keyword>
<feature type="transmembrane region" description="Helical" evidence="17">
    <location>
        <begin position="216"/>
        <end position="241"/>
    </location>
</feature>
<evidence type="ECO:0000256" key="10">
    <source>
        <dbReference type="ARBA" id="ARBA00022982"/>
    </source>
</evidence>
<feature type="domain" description="NADH:ubiquinone oxidoreductase chain 4 N-terminal" evidence="19">
    <location>
        <begin position="1"/>
        <end position="103"/>
    </location>
</feature>
<keyword evidence="12 17" id="KW-0520">NAD</keyword>
<feature type="transmembrane region" description="Helical" evidence="17">
    <location>
        <begin position="57"/>
        <end position="75"/>
    </location>
</feature>
<dbReference type="PANTHER" id="PTHR43507">
    <property type="entry name" value="NADH-UBIQUINONE OXIDOREDUCTASE CHAIN 4"/>
    <property type="match status" value="1"/>
</dbReference>
<evidence type="ECO:0000256" key="6">
    <source>
        <dbReference type="ARBA" id="ARBA00022448"/>
    </source>
</evidence>
<evidence type="ECO:0000256" key="12">
    <source>
        <dbReference type="ARBA" id="ARBA00023027"/>
    </source>
</evidence>
<keyword evidence="10 17" id="KW-0249">Electron transport</keyword>
<dbReference type="EC" id="7.1.1.2" evidence="4 17"/>
<evidence type="ECO:0000256" key="4">
    <source>
        <dbReference type="ARBA" id="ARBA00012944"/>
    </source>
</evidence>
<dbReference type="CTD" id="4538"/>